<evidence type="ECO:0000313" key="4">
    <source>
        <dbReference type="EMBL" id="QSL67187.1"/>
    </source>
</evidence>
<keyword evidence="3" id="KW-0687">Ribonucleoprotein</keyword>
<dbReference type="InterPro" id="IPR001911">
    <property type="entry name" value="Ribosomal_bS21"/>
</dbReference>
<gene>
    <name evidence="4" type="ORF">MERGE_001577</name>
</gene>
<dbReference type="OrthoDB" id="2501249at2759"/>
<proteinExistence type="inferred from homology"/>
<dbReference type="PANTHER" id="PTHR41237">
    <property type="entry name" value="37S RIBOSOMAL PROTEIN MRP21, MITOCHONDRIAL"/>
    <property type="match status" value="1"/>
</dbReference>
<dbReference type="AlphaFoldDB" id="A0A899GF14"/>
<comment type="similarity">
    <text evidence="1">Belongs to the bacterial ribosomal protein bS21 family.</text>
</comment>
<evidence type="ECO:0000313" key="5">
    <source>
        <dbReference type="Proteomes" id="UP000663699"/>
    </source>
</evidence>
<reference evidence="4" key="1">
    <citation type="submission" date="2020-06" db="EMBL/GenBank/DDBJ databases">
        <title>Genomes of multiple members of Pneumocystis genus reveal paths to human pathogen Pneumocystis jirovecii.</title>
        <authorList>
            <person name="Cisse O.H."/>
            <person name="Ma L."/>
            <person name="Dekker J."/>
            <person name="Khil P."/>
            <person name="Jo J."/>
            <person name="Brenchley J."/>
            <person name="Blair R."/>
            <person name="Pahar B."/>
            <person name="Chabe M."/>
            <person name="Van Rompay K.A."/>
            <person name="Keesler R."/>
            <person name="Sukura A."/>
            <person name="Hirsch V."/>
            <person name="Kutty G."/>
            <person name="Liu Y."/>
            <person name="Peng L."/>
            <person name="Chen J."/>
            <person name="Song J."/>
            <person name="Weissenbacher-Lang C."/>
            <person name="Xu J."/>
            <person name="Upham N.S."/>
            <person name="Stajich J.E."/>
            <person name="Cuomo C.A."/>
            <person name="Cushion M.T."/>
            <person name="Kovacs J.A."/>
        </authorList>
    </citation>
    <scope>NUCLEOTIDE SEQUENCE</scope>
    <source>
        <strain evidence="4">2A</strain>
    </source>
</reference>
<organism evidence="4 5">
    <name type="scientific">Pneumocystis wakefieldiae</name>
    <dbReference type="NCBI Taxonomy" id="38082"/>
    <lineage>
        <taxon>Eukaryota</taxon>
        <taxon>Fungi</taxon>
        <taxon>Dikarya</taxon>
        <taxon>Ascomycota</taxon>
        <taxon>Taphrinomycotina</taxon>
        <taxon>Pneumocystomycetes</taxon>
        <taxon>Pneumocystaceae</taxon>
        <taxon>Pneumocystis</taxon>
    </lineage>
</organism>
<evidence type="ECO:0000256" key="1">
    <source>
        <dbReference type="ARBA" id="ARBA00006640"/>
    </source>
</evidence>
<dbReference type="GO" id="GO:1990904">
    <property type="term" value="C:ribonucleoprotein complex"/>
    <property type="evidence" value="ECO:0007669"/>
    <property type="project" value="UniProtKB-KW"/>
</dbReference>
<keyword evidence="5" id="KW-1185">Reference proteome</keyword>
<dbReference type="EMBL" id="CP054548">
    <property type="protein sequence ID" value="QSL67187.1"/>
    <property type="molecule type" value="Genomic_DNA"/>
</dbReference>
<evidence type="ECO:0000256" key="3">
    <source>
        <dbReference type="ARBA" id="ARBA00023274"/>
    </source>
</evidence>
<accession>A0A899GF14</accession>
<dbReference type="InterPro" id="IPR052837">
    <property type="entry name" value="Mitoribosomal_bS21"/>
</dbReference>
<protein>
    <recommendedName>
        <fullName evidence="6">Ribosomal protein S21</fullName>
    </recommendedName>
</protein>
<dbReference type="PANTHER" id="PTHR41237:SF1">
    <property type="entry name" value="SMALL RIBOSOMAL SUBUNIT PROTEIN BS21M"/>
    <property type="match status" value="1"/>
</dbReference>
<keyword evidence="2" id="KW-0689">Ribosomal protein</keyword>
<name>A0A899GF14_9ASCO</name>
<dbReference type="GO" id="GO:0006412">
    <property type="term" value="P:translation"/>
    <property type="evidence" value="ECO:0007669"/>
    <property type="project" value="InterPro"/>
</dbReference>
<dbReference type="GO" id="GO:0003735">
    <property type="term" value="F:structural constituent of ribosome"/>
    <property type="evidence" value="ECO:0007669"/>
    <property type="project" value="InterPro"/>
</dbReference>
<evidence type="ECO:0008006" key="6">
    <source>
        <dbReference type="Google" id="ProtNLM"/>
    </source>
</evidence>
<dbReference type="Proteomes" id="UP000663699">
    <property type="component" value="Chromosome 17"/>
</dbReference>
<dbReference type="GO" id="GO:0005840">
    <property type="term" value="C:ribosome"/>
    <property type="evidence" value="ECO:0007669"/>
    <property type="project" value="UniProtKB-KW"/>
</dbReference>
<sequence length="196" mass="23510">MKIINHFYQNLLTYKVSNFLQEKFILWKTNILIEKYQGKTTRHLSTITFKCNKETEDKSISFPEKEVNESFYKNHNSKTIEPISSLKNTSRQSPAVFRPLNSLKNNHRLQNKYQKSLVHDRAASREVRNKDIASSWRSLDILLKQNNVRHDEKMGRFYEKPTKKRNRLRSERHRKRFRASICRLVSIVKEMKRKGI</sequence>
<evidence type="ECO:0000256" key="2">
    <source>
        <dbReference type="ARBA" id="ARBA00022980"/>
    </source>
</evidence>
<dbReference type="Pfam" id="PF01165">
    <property type="entry name" value="Ribosomal_S21"/>
    <property type="match status" value="1"/>
</dbReference>